<dbReference type="Proteomes" id="UP000287033">
    <property type="component" value="Unassembled WGS sequence"/>
</dbReference>
<organism evidence="1 2">
    <name type="scientific">Chiloscyllium punctatum</name>
    <name type="common">Brownbanded bambooshark</name>
    <name type="synonym">Hemiscyllium punctatum</name>
    <dbReference type="NCBI Taxonomy" id="137246"/>
    <lineage>
        <taxon>Eukaryota</taxon>
        <taxon>Metazoa</taxon>
        <taxon>Chordata</taxon>
        <taxon>Craniata</taxon>
        <taxon>Vertebrata</taxon>
        <taxon>Chondrichthyes</taxon>
        <taxon>Elasmobranchii</taxon>
        <taxon>Galeomorphii</taxon>
        <taxon>Galeoidea</taxon>
        <taxon>Orectolobiformes</taxon>
        <taxon>Hemiscylliidae</taxon>
        <taxon>Chiloscyllium</taxon>
    </lineage>
</organism>
<protein>
    <submittedName>
        <fullName evidence="1">Uncharacterized protein</fullName>
    </submittedName>
</protein>
<gene>
    <name evidence="1" type="ORF">chiPu_0033328</name>
</gene>
<feature type="non-terminal residue" evidence="1">
    <location>
        <position position="37"/>
    </location>
</feature>
<proteinExistence type="predicted"/>
<evidence type="ECO:0000313" key="1">
    <source>
        <dbReference type="EMBL" id="GCC49182.1"/>
    </source>
</evidence>
<name>A0A401U2R5_CHIPU</name>
<evidence type="ECO:0000313" key="2">
    <source>
        <dbReference type="Proteomes" id="UP000287033"/>
    </source>
</evidence>
<accession>A0A401U2R5</accession>
<sequence length="37" mass="4157">MTSARSRRVSLPPCGRLFQQGEKQGLVKWTLSVCAKH</sequence>
<reference evidence="1 2" key="1">
    <citation type="journal article" date="2018" name="Nat. Ecol. Evol.">
        <title>Shark genomes provide insights into elasmobranch evolution and the origin of vertebrates.</title>
        <authorList>
            <person name="Hara Y"/>
            <person name="Yamaguchi K"/>
            <person name="Onimaru K"/>
            <person name="Kadota M"/>
            <person name="Koyanagi M"/>
            <person name="Keeley SD"/>
            <person name="Tatsumi K"/>
            <person name="Tanaka K"/>
            <person name="Motone F"/>
            <person name="Kageyama Y"/>
            <person name="Nozu R"/>
            <person name="Adachi N"/>
            <person name="Nishimura O"/>
            <person name="Nakagawa R"/>
            <person name="Tanegashima C"/>
            <person name="Kiyatake I"/>
            <person name="Matsumoto R"/>
            <person name="Murakumo K"/>
            <person name="Nishida K"/>
            <person name="Terakita A"/>
            <person name="Kuratani S"/>
            <person name="Sato K"/>
            <person name="Hyodo S Kuraku.S."/>
        </authorList>
    </citation>
    <scope>NUCLEOTIDE SEQUENCE [LARGE SCALE GENOMIC DNA]</scope>
</reference>
<comment type="caution">
    <text evidence="1">The sequence shown here is derived from an EMBL/GenBank/DDBJ whole genome shotgun (WGS) entry which is preliminary data.</text>
</comment>
<keyword evidence="2" id="KW-1185">Reference proteome</keyword>
<dbReference type="EMBL" id="BEZZ01260126">
    <property type="protein sequence ID" value="GCC49182.1"/>
    <property type="molecule type" value="Genomic_DNA"/>
</dbReference>
<dbReference type="AlphaFoldDB" id="A0A401U2R5"/>